<evidence type="ECO:0000313" key="3">
    <source>
        <dbReference type="Proteomes" id="UP000236893"/>
    </source>
</evidence>
<dbReference type="InterPro" id="IPR014044">
    <property type="entry name" value="CAP_dom"/>
</dbReference>
<dbReference type="PANTHER" id="PTHR31157">
    <property type="entry name" value="SCP DOMAIN-CONTAINING PROTEIN"/>
    <property type="match status" value="1"/>
</dbReference>
<reference evidence="2 3" key="1">
    <citation type="submission" date="2018-01" db="EMBL/GenBank/DDBJ databases">
        <authorList>
            <person name="Gaut B.S."/>
            <person name="Morton B.R."/>
            <person name="Clegg M.T."/>
            <person name="Duvall M.R."/>
        </authorList>
    </citation>
    <scope>NUCLEOTIDE SEQUENCE [LARGE SCALE GENOMIC DNA]</scope>
    <source>
        <strain evidence="2 3">HR-AV</strain>
    </source>
</reference>
<dbReference type="PANTHER" id="PTHR31157:SF1">
    <property type="entry name" value="SCP DOMAIN-CONTAINING PROTEIN"/>
    <property type="match status" value="1"/>
</dbReference>
<evidence type="ECO:0000313" key="2">
    <source>
        <dbReference type="EMBL" id="POY34809.1"/>
    </source>
</evidence>
<dbReference type="Pfam" id="PF00188">
    <property type="entry name" value="CAP"/>
    <property type="match status" value="1"/>
</dbReference>
<evidence type="ECO:0000259" key="1">
    <source>
        <dbReference type="Pfam" id="PF00188"/>
    </source>
</evidence>
<protein>
    <recommendedName>
        <fullName evidence="1">SCP domain-containing protein</fullName>
    </recommendedName>
</protein>
<comment type="caution">
    <text evidence="2">The sequence shown here is derived from an EMBL/GenBank/DDBJ whole genome shotgun (WGS) entry which is preliminary data.</text>
</comment>
<dbReference type="CDD" id="cd05379">
    <property type="entry name" value="CAP_bacterial"/>
    <property type="match status" value="1"/>
</dbReference>
<name>A0A2S4ZXN3_9SPHI</name>
<gene>
    <name evidence="2" type="ORF">C3K47_18395</name>
</gene>
<proteinExistence type="predicted"/>
<feature type="domain" description="SCP" evidence="1">
    <location>
        <begin position="2"/>
        <end position="72"/>
    </location>
</feature>
<organism evidence="2 3">
    <name type="scientific">Solitalea longa</name>
    <dbReference type="NCBI Taxonomy" id="2079460"/>
    <lineage>
        <taxon>Bacteria</taxon>
        <taxon>Pseudomonadati</taxon>
        <taxon>Bacteroidota</taxon>
        <taxon>Sphingobacteriia</taxon>
        <taxon>Sphingobacteriales</taxon>
        <taxon>Sphingobacteriaceae</taxon>
        <taxon>Solitalea</taxon>
    </lineage>
</organism>
<dbReference type="SUPFAM" id="SSF55797">
    <property type="entry name" value="PR-1-like"/>
    <property type="match status" value="1"/>
</dbReference>
<dbReference type="OrthoDB" id="982527at2"/>
<keyword evidence="3" id="KW-1185">Reference proteome</keyword>
<dbReference type="AlphaFoldDB" id="A0A2S4ZXN3"/>
<dbReference type="RefSeq" id="WP_103790631.1">
    <property type="nucleotide sequence ID" value="NZ_PQVF01000018.1"/>
</dbReference>
<sequence length="104" mass="11575">MNEQLAAAADAHAKDMYSRNYFDHISPDQTSPVQRAPKAGFTGKYVGENIAKGYNTTSAVMLPWRKSESHCKLLMGTLYANGRLLLQWLLGSGVWPITNNRFKG</sequence>
<dbReference type="Proteomes" id="UP000236893">
    <property type="component" value="Unassembled WGS sequence"/>
</dbReference>
<dbReference type="InterPro" id="IPR035940">
    <property type="entry name" value="CAP_sf"/>
</dbReference>
<accession>A0A2S4ZXN3</accession>
<dbReference type="EMBL" id="PQVF01000018">
    <property type="protein sequence ID" value="POY34809.1"/>
    <property type="molecule type" value="Genomic_DNA"/>
</dbReference>
<dbReference type="Gene3D" id="3.40.33.10">
    <property type="entry name" value="CAP"/>
    <property type="match status" value="1"/>
</dbReference>